<keyword evidence="5" id="KW-1185">Reference proteome</keyword>
<evidence type="ECO:0000313" key="4">
    <source>
        <dbReference type="EnsemblFungi" id="PTTG_02721-t43_1-p1"/>
    </source>
</evidence>
<dbReference type="STRING" id="630390.A0A180GLS1"/>
<name>A0A180GLS1_PUCT1</name>
<dbReference type="VEuPathDB" id="FungiDB:PTTG_02721"/>
<evidence type="ECO:0000313" key="5">
    <source>
        <dbReference type="Proteomes" id="UP000005240"/>
    </source>
</evidence>
<protein>
    <submittedName>
        <fullName evidence="4">MRP-L46 domain-containing protein</fullName>
    </submittedName>
</protein>
<feature type="region of interest" description="Disordered" evidence="1">
    <location>
        <begin position="301"/>
        <end position="322"/>
    </location>
</feature>
<feature type="compositionally biased region" description="Low complexity" evidence="1">
    <location>
        <begin position="62"/>
        <end position="92"/>
    </location>
</feature>
<dbReference type="Proteomes" id="UP000005240">
    <property type="component" value="Unassembled WGS sequence"/>
</dbReference>
<gene>
    <name evidence="3" type="ORF">PTTG_02721</name>
</gene>
<dbReference type="InterPro" id="IPR021757">
    <property type="entry name" value="Ribosomal_mL46_N"/>
</dbReference>
<dbReference type="InterPro" id="IPR040008">
    <property type="entry name" value="Ribosomal_mL46"/>
</dbReference>
<sequence>MYYVSRAENHGASSGRPALLDRFVDWKIPRMLLRNKLNQILAENLLATRRCWAPPSYTISRASSTDTHSDPSSSSPAASSSSSSSSSLSDLPPHTHPASTRLLPVRPSTSKHPRPSPKENTTLAAAALLSRSPLLLRPLTEFEDAYYQYQRELNLALAKPVRPSFFFRPGSHAAKAFDLSLKSSQAIHLPSAPDLDSSASQPTQQKLSLQNLEREPHRSIYLFVKLLDPQSQKSQWQLPTSQILPTDNLTQASLRAVHSGLGPNMDIWSIGKVPATVYTPSPGSSFDKVWVMPQRILRGKPVLSSSSSSPPPPPSSTTDQSKIQIQDFAWFTTDEIREKVDQGLWDALEPVLRS</sequence>
<feature type="region of interest" description="Disordered" evidence="1">
    <location>
        <begin position="60"/>
        <end position="120"/>
    </location>
</feature>
<reference evidence="4 5" key="3">
    <citation type="journal article" date="2017" name="G3 (Bethesda)">
        <title>Comparative analysis highlights variable genome content of wheat rusts and divergence of the mating loci.</title>
        <authorList>
            <person name="Cuomo C.A."/>
            <person name="Bakkeren G."/>
            <person name="Khalil H.B."/>
            <person name="Panwar V."/>
            <person name="Joly D."/>
            <person name="Linning R."/>
            <person name="Sakthikumar S."/>
            <person name="Song X."/>
            <person name="Adiconis X."/>
            <person name="Fan L."/>
            <person name="Goldberg J.M."/>
            <person name="Levin J.Z."/>
            <person name="Young S."/>
            <person name="Zeng Q."/>
            <person name="Anikster Y."/>
            <person name="Bruce M."/>
            <person name="Wang M."/>
            <person name="Yin C."/>
            <person name="McCallum B."/>
            <person name="Szabo L.J."/>
            <person name="Hulbert S."/>
            <person name="Chen X."/>
            <person name="Fellers J.P."/>
        </authorList>
    </citation>
    <scope>NUCLEOTIDE SEQUENCE</scope>
    <source>
        <strain evidence="4">isolate 1-1 / race 1 (BBBD)</strain>
        <strain evidence="5">Isolate 1-1 / race 1 (BBBD)</strain>
    </source>
</reference>
<feature type="domain" description="Large ribosomal subunit protein mL46 N-terminal" evidence="2">
    <location>
        <begin position="123"/>
        <end position="180"/>
    </location>
</feature>
<feature type="compositionally biased region" description="Polar residues" evidence="1">
    <location>
        <begin position="197"/>
        <end position="211"/>
    </location>
</feature>
<dbReference type="PANTHER" id="PTHR13124:SF12">
    <property type="entry name" value="LARGE RIBOSOMAL SUBUNIT PROTEIN ML46"/>
    <property type="match status" value="1"/>
</dbReference>
<dbReference type="OrthoDB" id="414075at2759"/>
<dbReference type="Gene3D" id="3.90.79.10">
    <property type="entry name" value="Nucleoside Triphosphate Pyrophosphohydrolase"/>
    <property type="match status" value="1"/>
</dbReference>
<reference evidence="4" key="4">
    <citation type="submission" date="2025-05" db="UniProtKB">
        <authorList>
            <consortium name="EnsemblFungi"/>
        </authorList>
    </citation>
    <scope>IDENTIFICATION</scope>
    <source>
        <strain evidence="4">isolate 1-1 / race 1 (BBBD)</strain>
    </source>
</reference>
<organism evidence="3">
    <name type="scientific">Puccinia triticina (isolate 1-1 / race 1 (BBBD))</name>
    <name type="common">Brown leaf rust fungus</name>
    <dbReference type="NCBI Taxonomy" id="630390"/>
    <lineage>
        <taxon>Eukaryota</taxon>
        <taxon>Fungi</taxon>
        <taxon>Dikarya</taxon>
        <taxon>Basidiomycota</taxon>
        <taxon>Pucciniomycotina</taxon>
        <taxon>Pucciniomycetes</taxon>
        <taxon>Pucciniales</taxon>
        <taxon>Pucciniaceae</taxon>
        <taxon>Puccinia</taxon>
    </lineage>
</organism>
<dbReference type="GO" id="GO:0005762">
    <property type="term" value="C:mitochondrial large ribosomal subunit"/>
    <property type="evidence" value="ECO:0007669"/>
    <property type="project" value="TreeGrafter"/>
</dbReference>
<evidence type="ECO:0000259" key="2">
    <source>
        <dbReference type="Pfam" id="PF11788"/>
    </source>
</evidence>
<dbReference type="AlphaFoldDB" id="A0A180GLS1"/>
<evidence type="ECO:0000256" key="1">
    <source>
        <dbReference type="SAM" id="MobiDB-lite"/>
    </source>
</evidence>
<dbReference type="GO" id="GO:0003735">
    <property type="term" value="F:structural constituent of ribosome"/>
    <property type="evidence" value="ECO:0007669"/>
    <property type="project" value="InterPro"/>
</dbReference>
<reference evidence="3" key="2">
    <citation type="submission" date="2016-05" db="EMBL/GenBank/DDBJ databases">
        <title>Comparative analysis highlights variable genome content of wheat rusts and divergence of the mating loci.</title>
        <authorList>
            <person name="Cuomo C.A."/>
            <person name="Bakkeren G."/>
            <person name="Szabo L."/>
            <person name="Khalil H."/>
            <person name="Joly D."/>
            <person name="Goldberg J."/>
            <person name="Young S."/>
            <person name="Zeng Q."/>
            <person name="Fellers J."/>
        </authorList>
    </citation>
    <scope>NUCLEOTIDE SEQUENCE [LARGE SCALE GENOMIC DNA]</scope>
    <source>
        <strain evidence="3">1-1 BBBD Race 1</strain>
    </source>
</reference>
<accession>A0A180GLS1</accession>
<evidence type="ECO:0000313" key="3">
    <source>
        <dbReference type="EMBL" id="OAV92913.1"/>
    </source>
</evidence>
<proteinExistence type="predicted"/>
<dbReference type="Pfam" id="PF11788">
    <property type="entry name" value="MRP-L46"/>
    <property type="match status" value="1"/>
</dbReference>
<dbReference type="EnsemblFungi" id="PTTG_02721-t43_1">
    <property type="protein sequence ID" value="PTTG_02721-t43_1-p1"/>
    <property type="gene ID" value="PTTG_02721"/>
</dbReference>
<dbReference type="PANTHER" id="PTHR13124">
    <property type="entry name" value="39S RIBOSOMAL PROTEIN L46, MITOCHONDRIAL PRECURSOR-RELATED"/>
    <property type="match status" value="1"/>
</dbReference>
<dbReference type="EMBL" id="ADAS02000057">
    <property type="protein sequence ID" value="OAV92913.1"/>
    <property type="molecule type" value="Genomic_DNA"/>
</dbReference>
<reference evidence="3" key="1">
    <citation type="submission" date="2009-11" db="EMBL/GenBank/DDBJ databases">
        <authorList>
            <consortium name="The Broad Institute Genome Sequencing Platform"/>
            <person name="Ward D."/>
            <person name="Feldgarden M."/>
            <person name="Earl A."/>
            <person name="Young S.K."/>
            <person name="Zeng Q."/>
            <person name="Koehrsen M."/>
            <person name="Alvarado L."/>
            <person name="Berlin A."/>
            <person name="Bochicchio J."/>
            <person name="Borenstein D."/>
            <person name="Chapman S.B."/>
            <person name="Chen Z."/>
            <person name="Engels R."/>
            <person name="Freedman E."/>
            <person name="Gellesch M."/>
            <person name="Goldberg J."/>
            <person name="Griggs A."/>
            <person name="Gujja S."/>
            <person name="Heilman E."/>
            <person name="Heiman D."/>
            <person name="Hepburn T."/>
            <person name="Howarth C."/>
            <person name="Jen D."/>
            <person name="Larson L."/>
            <person name="Lewis B."/>
            <person name="Mehta T."/>
            <person name="Park D."/>
            <person name="Pearson M."/>
            <person name="Roberts A."/>
            <person name="Saif S."/>
            <person name="Shea T."/>
            <person name="Shenoy N."/>
            <person name="Sisk P."/>
            <person name="Stolte C."/>
            <person name="Sykes S."/>
            <person name="Thomson T."/>
            <person name="Walk T."/>
            <person name="White J."/>
            <person name="Yandava C."/>
            <person name="Izard J."/>
            <person name="Baranova O.V."/>
            <person name="Blanton J.M."/>
            <person name="Tanner A.C."/>
            <person name="Dewhirst F.E."/>
            <person name="Haas B."/>
            <person name="Nusbaum C."/>
            <person name="Birren B."/>
        </authorList>
    </citation>
    <scope>NUCLEOTIDE SEQUENCE [LARGE SCALE GENOMIC DNA]</scope>
    <source>
        <strain evidence="3">1-1 BBBD Race 1</strain>
    </source>
</reference>
<feature type="region of interest" description="Disordered" evidence="1">
    <location>
        <begin position="190"/>
        <end position="211"/>
    </location>
</feature>